<gene>
    <name evidence="1" type="ORF">PMAYCL1PPCAC_07498</name>
</gene>
<proteinExistence type="predicted"/>
<sequence length="177" mass="20517">ICSSVDVSSTTLIDGPPKNEQQIIVTSRLTTQEAFMFANDVRRRMGGNTSIVICKVEKEEFFCFFYPSSTSIHLATLTREEATFNQSWDVKRFVISKNPSFISIIADRPNIFPVLLRLMDGVDEKKLPLLSRILIVSTGSLDHYSDLRSISRFLERRRYERINDGDKSHRWFMKHSY</sequence>
<dbReference type="EMBL" id="BTRK01000002">
    <property type="protein sequence ID" value="GMR37303.1"/>
    <property type="molecule type" value="Genomic_DNA"/>
</dbReference>
<evidence type="ECO:0000313" key="1">
    <source>
        <dbReference type="EMBL" id="GMR37303.1"/>
    </source>
</evidence>
<reference evidence="2" key="1">
    <citation type="submission" date="2022-10" db="EMBL/GenBank/DDBJ databases">
        <title>Genome assembly of Pristionchus species.</title>
        <authorList>
            <person name="Yoshida K."/>
            <person name="Sommer R.J."/>
        </authorList>
    </citation>
    <scope>NUCLEOTIDE SEQUENCE [LARGE SCALE GENOMIC DNA]</scope>
    <source>
        <strain evidence="2">RS5460</strain>
    </source>
</reference>
<dbReference type="AlphaFoldDB" id="A0AAN4ZEZ9"/>
<dbReference type="Proteomes" id="UP001328107">
    <property type="component" value="Unassembled WGS sequence"/>
</dbReference>
<comment type="caution">
    <text evidence="1">The sequence shown here is derived from an EMBL/GenBank/DDBJ whole genome shotgun (WGS) entry which is preliminary data.</text>
</comment>
<feature type="non-terminal residue" evidence="1">
    <location>
        <position position="1"/>
    </location>
</feature>
<keyword evidence="2" id="KW-1185">Reference proteome</keyword>
<evidence type="ECO:0000313" key="2">
    <source>
        <dbReference type="Proteomes" id="UP001328107"/>
    </source>
</evidence>
<accession>A0AAN4ZEZ9</accession>
<protein>
    <submittedName>
        <fullName evidence="1">Uncharacterized protein</fullName>
    </submittedName>
</protein>
<name>A0AAN4ZEZ9_9BILA</name>
<organism evidence="1 2">
    <name type="scientific">Pristionchus mayeri</name>
    <dbReference type="NCBI Taxonomy" id="1317129"/>
    <lineage>
        <taxon>Eukaryota</taxon>
        <taxon>Metazoa</taxon>
        <taxon>Ecdysozoa</taxon>
        <taxon>Nematoda</taxon>
        <taxon>Chromadorea</taxon>
        <taxon>Rhabditida</taxon>
        <taxon>Rhabditina</taxon>
        <taxon>Diplogasteromorpha</taxon>
        <taxon>Diplogasteroidea</taxon>
        <taxon>Neodiplogasteridae</taxon>
        <taxon>Pristionchus</taxon>
    </lineage>
</organism>